<name>A0A086AA69_9FLAO</name>
<dbReference type="AlphaFoldDB" id="A0A086AA69"/>
<dbReference type="InterPro" id="IPR058087">
    <property type="entry name" value="XAC2610_dom"/>
</dbReference>
<gene>
    <name evidence="1" type="ORF">IW15_07310</name>
</gene>
<dbReference type="eggNOG" id="COG4461">
    <property type="taxonomic scope" value="Bacteria"/>
</dbReference>
<organism evidence="1 2">
    <name type="scientific">Chryseobacterium soli</name>
    <dbReference type="NCBI Taxonomy" id="445961"/>
    <lineage>
        <taxon>Bacteria</taxon>
        <taxon>Pseudomonadati</taxon>
        <taxon>Bacteroidota</taxon>
        <taxon>Flavobacteriia</taxon>
        <taxon>Flavobacteriales</taxon>
        <taxon>Weeksellaceae</taxon>
        <taxon>Chryseobacterium group</taxon>
        <taxon>Chryseobacterium</taxon>
    </lineage>
</organism>
<dbReference type="Proteomes" id="UP000028705">
    <property type="component" value="Unassembled WGS sequence"/>
</dbReference>
<proteinExistence type="predicted"/>
<evidence type="ECO:0000313" key="2">
    <source>
        <dbReference type="Proteomes" id="UP000028705"/>
    </source>
</evidence>
<sequence length="229" mass="26138">MTHYRFLLPFMFLGVVVWGQNHFEVNASSKKYNVIINVENCDTDQCKGKATIDLLDKNNKKIQSLISEDLVFRINENQKPVSGTNIRLDADQSPLVFGDFNFDGTEDVAVRNGNMGNYGSASHDVYVFNSTKKQFVLSKGLTELATVNMDMFETDAKRKRLIAYGKSGCCRIFTTEYTVIPNKGLDKVFEKIEDTSEEETVQVTTKEKVNNKWVTKTKKYTVKEYYKGK</sequence>
<keyword evidence="2" id="KW-1185">Reference proteome</keyword>
<comment type="caution">
    <text evidence="1">The sequence shown here is derived from an EMBL/GenBank/DDBJ whole genome shotgun (WGS) entry which is preliminary data.</text>
</comment>
<dbReference type="NCBIfam" id="NF047539">
    <property type="entry name" value="XAC2610_fam"/>
    <property type="match status" value="1"/>
</dbReference>
<evidence type="ECO:0008006" key="3">
    <source>
        <dbReference type="Google" id="ProtNLM"/>
    </source>
</evidence>
<evidence type="ECO:0000313" key="1">
    <source>
        <dbReference type="EMBL" id="KFF13583.1"/>
    </source>
</evidence>
<dbReference type="EMBL" id="JPRH01000002">
    <property type="protein sequence ID" value="KFF13583.1"/>
    <property type="molecule type" value="Genomic_DNA"/>
</dbReference>
<protein>
    <recommendedName>
        <fullName evidence="3">FG-GAP repeat protein</fullName>
    </recommendedName>
</protein>
<dbReference type="RefSeq" id="WP_034710219.1">
    <property type="nucleotide sequence ID" value="NZ_JPRH01000002.1"/>
</dbReference>
<accession>A0A086AA69</accession>
<dbReference type="OrthoDB" id="5993839at2"/>
<reference evidence="1 2" key="1">
    <citation type="submission" date="2014-07" db="EMBL/GenBank/DDBJ databases">
        <title>Genome of Chryseobacterium soli DSM 19298.</title>
        <authorList>
            <person name="Stropko S.J."/>
            <person name="Pipes S.E."/>
            <person name="Newman J."/>
        </authorList>
    </citation>
    <scope>NUCLEOTIDE SEQUENCE [LARGE SCALE GENOMIC DNA]</scope>
    <source>
        <strain evidence="1 2">DSM 19298</strain>
    </source>
</reference>